<name>A0ABQ2LIH0_9ACTN</name>
<evidence type="ECO:0000313" key="7">
    <source>
        <dbReference type="Proteomes" id="UP000656881"/>
    </source>
</evidence>
<dbReference type="PROSITE" id="PS01117">
    <property type="entry name" value="HTH_MARR_1"/>
    <property type="match status" value="1"/>
</dbReference>
<protein>
    <recommendedName>
        <fullName evidence="5">HTH marR-type domain-containing protein</fullName>
    </recommendedName>
</protein>
<dbReference type="Pfam" id="PF01047">
    <property type="entry name" value="MarR"/>
    <property type="match status" value="1"/>
</dbReference>
<evidence type="ECO:0000259" key="5">
    <source>
        <dbReference type="PROSITE" id="PS50995"/>
    </source>
</evidence>
<evidence type="ECO:0000313" key="6">
    <source>
        <dbReference type="EMBL" id="GGO35573.1"/>
    </source>
</evidence>
<evidence type="ECO:0000256" key="4">
    <source>
        <dbReference type="SAM" id="MobiDB-lite"/>
    </source>
</evidence>
<gene>
    <name evidence="6" type="ORF">GCM10012286_06500</name>
</gene>
<dbReference type="InterPro" id="IPR036390">
    <property type="entry name" value="WH_DNA-bd_sf"/>
</dbReference>
<dbReference type="InterPro" id="IPR039422">
    <property type="entry name" value="MarR/SlyA-like"/>
</dbReference>
<dbReference type="PANTHER" id="PTHR33164:SF104">
    <property type="entry name" value="TRANSCRIPTIONAL REGULATORY PROTEIN"/>
    <property type="match status" value="1"/>
</dbReference>
<keyword evidence="2" id="KW-0238">DNA-binding</keyword>
<dbReference type="PROSITE" id="PS50995">
    <property type="entry name" value="HTH_MARR_2"/>
    <property type="match status" value="1"/>
</dbReference>
<reference evidence="7" key="1">
    <citation type="journal article" date="2019" name="Int. J. Syst. Evol. Microbiol.">
        <title>The Global Catalogue of Microorganisms (GCM) 10K type strain sequencing project: providing services to taxonomists for standard genome sequencing and annotation.</title>
        <authorList>
            <consortium name="The Broad Institute Genomics Platform"/>
            <consortium name="The Broad Institute Genome Sequencing Center for Infectious Disease"/>
            <person name="Wu L."/>
            <person name="Ma J."/>
        </authorList>
    </citation>
    <scope>NUCLEOTIDE SEQUENCE [LARGE SCALE GENOMIC DNA]</scope>
    <source>
        <strain evidence="7">CGMCC 4.7349</strain>
    </source>
</reference>
<feature type="domain" description="HTH marR-type" evidence="5">
    <location>
        <begin position="39"/>
        <end position="175"/>
    </location>
</feature>
<organism evidence="6 7">
    <name type="scientific">Streptomyces lasiicapitis</name>
    <dbReference type="NCBI Taxonomy" id="1923961"/>
    <lineage>
        <taxon>Bacteria</taxon>
        <taxon>Bacillati</taxon>
        <taxon>Actinomycetota</taxon>
        <taxon>Actinomycetes</taxon>
        <taxon>Kitasatosporales</taxon>
        <taxon>Streptomycetaceae</taxon>
        <taxon>Streptomyces</taxon>
    </lineage>
</organism>
<feature type="region of interest" description="Disordered" evidence="4">
    <location>
        <begin position="181"/>
        <end position="200"/>
    </location>
</feature>
<evidence type="ECO:0000256" key="1">
    <source>
        <dbReference type="ARBA" id="ARBA00023015"/>
    </source>
</evidence>
<accession>A0ABQ2LIH0</accession>
<comment type="caution">
    <text evidence="6">The sequence shown here is derived from an EMBL/GenBank/DDBJ whole genome shotgun (WGS) entry which is preliminary data.</text>
</comment>
<sequence length="200" mass="21838">MGMTPDETKSPGVSRAHDEPRDWTDGHVAQWLPVLPGLDPDIEGAVTRVKRLTVHLRRVREQSLVDFDLERHEFDTLHKLSGRGGRATPSELAADLDLAPASVTGRLDGLERRGLLRRTPSKTDRRRVDVELTEEGRAVWLGAMDVLGHEEYRLLGVLSGEERAQLSDLLRRIMVVAEGGDAGGAGVTNSGPAPASWSSP</sequence>
<dbReference type="PRINTS" id="PR00598">
    <property type="entry name" value="HTHMARR"/>
</dbReference>
<feature type="region of interest" description="Disordered" evidence="4">
    <location>
        <begin position="1"/>
        <end position="23"/>
    </location>
</feature>
<dbReference type="InterPro" id="IPR023187">
    <property type="entry name" value="Tscrpt_reg_MarR-type_CS"/>
</dbReference>
<evidence type="ECO:0000256" key="3">
    <source>
        <dbReference type="ARBA" id="ARBA00023163"/>
    </source>
</evidence>
<dbReference type="InterPro" id="IPR000835">
    <property type="entry name" value="HTH_MarR-typ"/>
</dbReference>
<dbReference type="SMART" id="SM00347">
    <property type="entry name" value="HTH_MARR"/>
    <property type="match status" value="1"/>
</dbReference>
<feature type="compositionally biased region" description="Polar residues" evidence="4">
    <location>
        <begin position="188"/>
        <end position="200"/>
    </location>
</feature>
<dbReference type="Proteomes" id="UP000656881">
    <property type="component" value="Unassembled WGS sequence"/>
</dbReference>
<dbReference type="PANTHER" id="PTHR33164">
    <property type="entry name" value="TRANSCRIPTIONAL REGULATOR, MARR FAMILY"/>
    <property type="match status" value="1"/>
</dbReference>
<evidence type="ECO:0000256" key="2">
    <source>
        <dbReference type="ARBA" id="ARBA00023125"/>
    </source>
</evidence>
<keyword evidence="7" id="KW-1185">Reference proteome</keyword>
<proteinExistence type="predicted"/>
<keyword evidence="3" id="KW-0804">Transcription</keyword>
<dbReference type="InterPro" id="IPR036388">
    <property type="entry name" value="WH-like_DNA-bd_sf"/>
</dbReference>
<dbReference type="Gene3D" id="1.10.10.10">
    <property type="entry name" value="Winged helix-like DNA-binding domain superfamily/Winged helix DNA-binding domain"/>
    <property type="match status" value="1"/>
</dbReference>
<keyword evidence="1" id="KW-0805">Transcription regulation</keyword>
<dbReference type="EMBL" id="BMNG01000001">
    <property type="protein sequence ID" value="GGO35573.1"/>
    <property type="molecule type" value="Genomic_DNA"/>
</dbReference>
<dbReference type="SUPFAM" id="SSF46785">
    <property type="entry name" value="Winged helix' DNA-binding domain"/>
    <property type="match status" value="1"/>
</dbReference>